<evidence type="ECO:0000256" key="8">
    <source>
        <dbReference type="ARBA" id="ARBA00037278"/>
    </source>
</evidence>
<dbReference type="AlphaFoldDB" id="A0A7W5E5U2"/>
<evidence type="ECO:0000256" key="7">
    <source>
        <dbReference type="ARBA" id="ARBA00023326"/>
    </source>
</evidence>
<evidence type="ECO:0000256" key="2">
    <source>
        <dbReference type="ARBA" id="ARBA00022737"/>
    </source>
</evidence>
<dbReference type="InterPro" id="IPR000743">
    <property type="entry name" value="Glyco_hydro_28"/>
</dbReference>
<keyword evidence="4" id="KW-0325">Glycoprotein</keyword>
<evidence type="ECO:0000256" key="1">
    <source>
        <dbReference type="ARBA" id="ARBA00008834"/>
    </source>
</evidence>
<organism evidence="10 11">
    <name type="scientific">Aporhodopirellula rubra</name>
    <dbReference type="NCBI Taxonomy" id="980271"/>
    <lineage>
        <taxon>Bacteria</taxon>
        <taxon>Pseudomonadati</taxon>
        <taxon>Planctomycetota</taxon>
        <taxon>Planctomycetia</taxon>
        <taxon>Pirellulales</taxon>
        <taxon>Pirellulaceae</taxon>
        <taxon>Aporhodopirellula</taxon>
    </lineage>
</organism>
<keyword evidence="6 9" id="KW-0326">Glycosidase</keyword>
<dbReference type="Proteomes" id="UP000536179">
    <property type="component" value="Unassembled WGS sequence"/>
</dbReference>
<protein>
    <recommendedName>
        <fullName evidence="12">Endo-polygalacturonase</fullName>
    </recommendedName>
</protein>
<sequence>MMMHSRSTQEGEASIFRVPCHCVFAALLVVLNGGTSVSDDFANEGASGAKRVGNATIYSVPADEELSADFQVTVDGHDVPVYRAKVAPADAEKRWKAMDDKRNSADYFDTAAFASFDWHDAVTVTVSAQEEVLSAMILPTSAGITPNVLGKTVTFPVTAPANLTIEINGETVRSLHLFVNPVEKNVPDPNDPNVIFFGPGIHKLSHLIVHDNQTLYVAGGAIIRAVVSPDEPFTVNATTGLRNYAPTIELRGNNIRLSGRGIIDASACMTHARNLVLVDGSDITVSGVILRDASTWNMPIRRSDRVRVHDVKIIGYRANSDGVDVCNSRNVTIEDCFIRTLDDLVVVKTDRGQGVANRVLVQRCVLWNQVAHALSVGAEIREDISDILFTDCDVIHDRGREWTLRIFHSDAAKVSDVRFEDIRIEESRKLASLWIGKSMWSDDSQYGRIENVIFKGIHAAGTPLTIELVCQDEEHNIENVLFQDVLLNREHLRRPHIDASEFVENLIVKP</sequence>
<dbReference type="PANTHER" id="PTHR31736">
    <property type="match status" value="1"/>
</dbReference>
<evidence type="ECO:0000256" key="9">
    <source>
        <dbReference type="RuleBase" id="RU361169"/>
    </source>
</evidence>
<name>A0A7W5E5U2_9BACT</name>
<keyword evidence="2" id="KW-0677">Repeat</keyword>
<keyword evidence="5" id="KW-0119">Carbohydrate metabolism</keyword>
<dbReference type="GO" id="GO:0000272">
    <property type="term" value="P:polysaccharide catabolic process"/>
    <property type="evidence" value="ECO:0007669"/>
    <property type="project" value="UniProtKB-KW"/>
</dbReference>
<dbReference type="PANTHER" id="PTHR31736:SF9">
    <property type="entry name" value="ENDO-XYLOGALACTURONAN HYDROLASE A-RELATED"/>
    <property type="match status" value="1"/>
</dbReference>
<dbReference type="InterPro" id="IPR011050">
    <property type="entry name" value="Pectin_lyase_fold/virulence"/>
</dbReference>
<proteinExistence type="inferred from homology"/>
<evidence type="ECO:0000313" key="11">
    <source>
        <dbReference type="Proteomes" id="UP000536179"/>
    </source>
</evidence>
<reference evidence="10 11" key="1">
    <citation type="submission" date="2020-08" db="EMBL/GenBank/DDBJ databases">
        <title>Genomic Encyclopedia of Type Strains, Phase III (KMG-III): the genomes of soil and plant-associated and newly described type strains.</title>
        <authorList>
            <person name="Whitman W."/>
        </authorList>
    </citation>
    <scope>NUCLEOTIDE SEQUENCE [LARGE SCALE GENOMIC DNA]</scope>
    <source>
        <strain evidence="10 11">CECT 8075</strain>
    </source>
</reference>
<evidence type="ECO:0008006" key="12">
    <source>
        <dbReference type="Google" id="ProtNLM"/>
    </source>
</evidence>
<comment type="caution">
    <text evidence="10">The sequence shown here is derived from an EMBL/GenBank/DDBJ whole genome shotgun (WGS) entry which is preliminary data.</text>
</comment>
<evidence type="ECO:0000256" key="5">
    <source>
        <dbReference type="ARBA" id="ARBA00023277"/>
    </source>
</evidence>
<comment type="function">
    <text evidence="8">Pectinolytic enzyme involved in the degradation of xylogalacturonan (xga), a galacturonan backbone heavily substituted with xylose, and which is one important component of the hairy regions of pectin. Activity requires a galacturonic acid backbone substituted with xylose.</text>
</comment>
<dbReference type="SUPFAM" id="SSF51126">
    <property type="entry name" value="Pectin lyase-like"/>
    <property type="match status" value="1"/>
</dbReference>
<dbReference type="GO" id="GO:0004650">
    <property type="term" value="F:polygalacturonase activity"/>
    <property type="evidence" value="ECO:0007669"/>
    <property type="project" value="InterPro"/>
</dbReference>
<accession>A0A7W5E5U2</accession>
<evidence type="ECO:0000313" key="10">
    <source>
        <dbReference type="EMBL" id="MBB3210357.1"/>
    </source>
</evidence>
<keyword evidence="7" id="KW-0624">Polysaccharide degradation</keyword>
<comment type="similarity">
    <text evidence="1 9">Belongs to the glycosyl hydrolase 28 family.</text>
</comment>
<gene>
    <name evidence="10" type="ORF">FHS27_006204</name>
</gene>
<evidence type="ECO:0000256" key="6">
    <source>
        <dbReference type="ARBA" id="ARBA00023295"/>
    </source>
</evidence>
<keyword evidence="3 9" id="KW-0378">Hydrolase</keyword>
<dbReference type="InterPro" id="IPR012334">
    <property type="entry name" value="Pectin_lyas_fold"/>
</dbReference>
<dbReference type="RefSeq" id="WP_184309608.1">
    <property type="nucleotide sequence ID" value="NZ_JACHXU010000036.1"/>
</dbReference>
<dbReference type="Gene3D" id="2.160.20.10">
    <property type="entry name" value="Single-stranded right-handed beta-helix, Pectin lyase-like"/>
    <property type="match status" value="1"/>
</dbReference>
<dbReference type="EMBL" id="JACHXU010000036">
    <property type="protein sequence ID" value="MBB3210357.1"/>
    <property type="molecule type" value="Genomic_DNA"/>
</dbReference>
<evidence type="ECO:0000256" key="3">
    <source>
        <dbReference type="ARBA" id="ARBA00022801"/>
    </source>
</evidence>
<evidence type="ECO:0000256" key="4">
    <source>
        <dbReference type="ARBA" id="ARBA00023180"/>
    </source>
</evidence>
<dbReference type="Pfam" id="PF00295">
    <property type="entry name" value="Glyco_hydro_28"/>
    <property type="match status" value="1"/>
</dbReference>
<keyword evidence="11" id="KW-1185">Reference proteome</keyword>